<organism evidence="7 8">
    <name type="scientific">Prorocentrum cordatum</name>
    <dbReference type="NCBI Taxonomy" id="2364126"/>
    <lineage>
        <taxon>Eukaryota</taxon>
        <taxon>Sar</taxon>
        <taxon>Alveolata</taxon>
        <taxon>Dinophyceae</taxon>
        <taxon>Prorocentrales</taxon>
        <taxon>Prorocentraceae</taxon>
        <taxon>Prorocentrum</taxon>
    </lineage>
</organism>
<dbReference type="Proteomes" id="UP001189429">
    <property type="component" value="Unassembled WGS sequence"/>
</dbReference>
<evidence type="ECO:0000313" key="7">
    <source>
        <dbReference type="EMBL" id="CAK0898985.1"/>
    </source>
</evidence>
<evidence type="ECO:0000256" key="2">
    <source>
        <dbReference type="ARBA" id="ARBA00006357"/>
    </source>
</evidence>
<dbReference type="PANTHER" id="PTHR12801:SF115">
    <property type="entry name" value="FI18136P1-RELATED"/>
    <property type="match status" value="1"/>
</dbReference>
<feature type="domain" description="Exonuclease" evidence="6">
    <location>
        <begin position="154"/>
        <end position="317"/>
    </location>
</feature>
<evidence type="ECO:0000313" key="8">
    <source>
        <dbReference type="Proteomes" id="UP001189429"/>
    </source>
</evidence>
<keyword evidence="4" id="KW-0378">Hydrolase</keyword>
<evidence type="ECO:0000256" key="3">
    <source>
        <dbReference type="ARBA" id="ARBA00022722"/>
    </source>
</evidence>
<dbReference type="SMART" id="SM00479">
    <property type="entry name" value="EXOIII"/>
    <property type="match status" value="1"/>
</dbReference>
<dbReference type="InterPro" id="IPR047021">
    <property type="entry name" value="REXO1/3/4-like"/>
</dbReference>
<evidence type="ECO:0000259" key="6">
    <source>
        <dbReference type="SMART" id="SM00479"/>
    </source>
</evidence>
<gene>
    <name evidence="7" type="ORF">PCOR1329_LOCUS76619</name>
</gene>
<keyword evidence="8" id="KW-1185">Reference proteome</keyword>
<protein>
    <recommendedName>
        <fullName evidence="6">Exonuclease domain-containing protein</fullName>
    </recommendedName>
</protein>
<dbReference type="InterPro" id="IPR013520">
    <property type="entry name" value="Ribonucl_H"/>
</dbReference>
<evidence type="ECO:0000256" key="1">
    <source>
        <dbReference type="ARBA" id="ARBA00004123"/>
    </source>
</evidence>
<dbReference type="InterPro" id="IPR036397">
    <property type="entry name" value="RNaseH_sf"/>
</dbReference>
<comment type="subcellular location">
    <subcellularLocation>
        <location evidence="1">Nucleus</location>
    </subcellularLocation>
</comment>
<keyword evidence="5" id="KW-0539">Nucleus</keyword>
<dbReference type="PANTHER" id="PTHR12801">
    <property type="entry name" value="RNA EXONUCLEASE REXO1 / RECO3 FAMILY MEMBER-RELATED"/>
    <property type="match status" value="1"/>
</dbReference>
<comment type="similarity">
    <text evidence="2">Belongs to the REXO1/REXO3 family.</text>
</comment>
<evidence type="ECO:0000256" key="4">
    <source>
        <dbReference type="ARBA" id="ARBA00022801"/>
    </source>
</evidence>
<dbReference type="EMBL" id="CAUYUJ010020530">
    <property type="protein sequence ID" value="CAK0898985.1"/>
    <property type="molecule type" value="Genomic_DNA"/>
</dbReference>
<sequence>MAGAEPSAERYEQRELAAAVKWLQKQGARDAEGRPWTEWLQSFREPGAPAPPLDPRRQSSEVLEAFVGAVPAEARASARSQLKRARRGRLAFARLQRALGPSAKAAADVIGLVQHTRAHMRFWENYAALPSHEDGWVVAPTPPSKPSGAAGELKLVAIDCEMVATAEDDGALARVCVCDEEGKMLLDRLVRPEADPTDLRTEITGITAEELRAVSYSRSDAQRDVLRLMGPLTVVVGHTLHKDLAALRLDALLVLDVGLLYGLEGFPSRMPPLAHLVDQVLGRSGFRGADGRSAHNCADDVVATMELCKQRIRQCVEDAKVRAIVWVPPPQVGANLDEKEARELLVHRLPDRPGMVMAVMSMFASVKGATADVEGVDLRPASARAAAQVLRSVRVLFRTREDAEQAYEMLPAVSEGTDSAGRPQKLVSLGGLLPEAAAEVYVRLPAPAAAAAAAGGGHPGPPNAVVTTPRGKPGARADAAGVPAAAGAATRWRGWKRCADDELRAAGGELPWRRLRDALVARSRASCPGAAALDEEELRLRALACLPEGYLSSDSELVRAPKRRKGAQAQ</sequence>
<dbReference type="SUPFAM" id="SSF53098">
    <property type="entry name" value="Ribonuclease H-like"/>
    <property type="match status" value="1"/>
</dbReference>
<evidence type="ECO:0000256" key="5">
    <source>
        <dbReference type="ARBA" id="ARBA00023242"/>
    </source>
</evidence>
<accession>A0ABN9XH13</accession>
<dbReference type="InterPro" id="IPR012337">
    <property type="entry name" value="RNaseH-like_sf"/>
</dbReference>
<dbReference type="Gene3D" id="3.30.420.10">
    <property type="entry name" value="Ribonuclease H-like superfamily/Ribonuclease H"/>
    <property type="match status" value="1"/>
</dbReference>
<proteinExistence type="inferred from homology"/>
<keyword evidence="3" id="KW-0540">Nuclease</keyword>
<reference evidence="7" key="1">
    <citation type="submission" date="2023-10" db="EMBL/GenBank/DDBJ databases">
        <authorList>
            <person name="Chen Y."/>
            <person name="Shah S."/>
            <person name="Dougan E. K."/>
            <person name="Thang M."/>
            <person name="Chan C."/>
        </authorList>
    </citation>
    <scope>NUCLEOTIDE SEQUENCE [LARGE SCALE GENOMIC DNA]</scope>
</reference>
<comment type="caution">
    <text evidence="7">The sequence shown here is derived from an EMBL/GenBank/DDBJ whole genome shotgun (WGS) entry which is preliminary data.</text>
</comment>
<name>A0ABN9XH13_9DINO</name>